<dbReference type="InterPro" id="IPR035965">
    <property type="entry name" value="PAS-like_dom_sf"/>
</dbReference>
<dbReference type="Gene3D" id="3.30.450.40">
    <property type="match status" value="1"/>
</dbReference>
<dbReference type="SMART" id="SM00065">
    <property type="entry name" value="GAF"/>
    <property type="match status" value="1"/>
</dbReference>
<dbReference type="InterPro" id="IPR013654">
    <property type="entry name" value="PAS_2"/>
</dbReference>
<dbReference type="InterPro" id="IPR029016">
    <property type="entry name" value="GAF-like_dom_sf"/>
</dbReference>
<evidence type="ECO:0000313" key="2">
    <source>
        <dbReference type="EMBL" id="MCI4681278.1"/>
    </source>
</evidence>
<dbReference type="PROSITE" id="PS50046">
    <property type="entry name" value="PHYTOCHROME_2"/>
    <property type="match status" value="1"/>
</dbReference>
<comment type="caution">
    <text evidence="2">The sequence shown here is derived from an EMBL/GenBank/DDBJ whole genome shotgun (WGS) entry which is preliminary data.</text>
</comment>
<dbReference type="InterPro" id="IPR016132">
    <property type="entry name" value="Phyto_chromo_attachment"/>
</dbReference>
<organism evidence="2 3">
    <name type="scientific">Candidatus Rhodoblastus alkanivorans</name>
    <dbReference type="NCBI Taxonomy" id="2954117"/>
    <lineage>
        <taxon>Bacteria</taxon>
        <taxon>Pseudomonadati</taxon>
        <taxon>Pseudomonadota</taxon>
        <taxon>Alphaproteobacteria</taxon>
        <taxon>Hyphomicrobiales</taxon>
        <taxon>Rhodoblastaceae</taxon>
        <taxon>Rhodoblastus</taxon>
    </lineage>
</organism>
<accession>A0ABS9Z0W4</accession>
<dbReference type="EMBL" id="JAIVFP010000001">
    <property type="protein sequence ID" value="MCI4681278.1"/>
    <property type="molecule type" value="Genomic_DNA"/>
</dbReference>
<dbReference type="RefSeq" id="WP_243065354.1">
    <property type="nucleotide sequence ID" value="NZ_JAIVFK010000008.1"/>
</dbReference>
<dbReference type="Proteomes" id="UP001139104">
    <property type="component" value="Unassembled WGS sequence"/>
</dbReference>
<dbReference type="Pfam" id="PF08446">
    <property type="entry name" value="PAS_2"/>
    <property type="match status" value="1"/>
</dbReference>
<keyword evidence="3" id="KW-1185">Reference proteome</keyword>
<protein>
    <submittedName>
        <fullName evidence="2">GAF domain-containing protein</fullName>
    </submittedName>
</protein>
<proteinExistence type="predicted"/>
<reference evidence="2" key="1">
    <citation type="journal article" date="2022" name="ISME J.">
        <title>Identification of active gaseous-alkane degraders at natural gas seeps.</title>
        <authorList>
            <person name="Farhan Ul Haque M."/>
            <person name="Hernandez M."/>
            <person name="Crombie A.T."/>
            <person name="Murrell J.C."/>
        </authorList>
    </citation>
    <scope>NUCLEOTIDE SEQUENCE</scope>
    <source>
        <strain evidence="2">PC2</strain>
    </source>
</reference>
<sequence>MTPKSPDITSRGMSPAIQPHGWMIVCDDQAARIVGHSANLSGLFPATEKGFSGLLLRDLLGSETSHALRNGLSRTATAPRAALLPRLPIAGLAGLYDFAVHAAGDLTVIEIESAAEADPFALDRVRALFSRLASVHGLDRLAVLAARLVQAILQWDCATVLRLGSDGAQVLAQQRRLDWPDAAANAILCTGFSQDARANLRAARLRFVADVAAAPVKLIGTKAPDLDRTLLRAATADEISRAGKTGFAALLSLPLIVDDALWGVLLAHDGAARRLTMDERAVLDLFGDFLSLSIQAALAREAADEFRRRHAL</sequence>
<dbReference type="Gene3D" id="3.30.450.20">
    <property type="entry name" value="PAS domain"/>
    <property type="match status" value="1"/>
</dbReference>
<evidence type="ECO:0000259" key="1">
    <source>
        <dbReference type="PROSITE" id="PS50046"/>
    </source>
</evidence>
<evidence type="ECO:0000313" key="3">
    <source>
        <dbReference type="Proteomes" id="UP001139104"/>
    </source>
</evidence>
<dbReference type="SUPFAM" id="SSF55781">
    <property type="entry name" value="GAF domain-like"/>
    <property type="match status" value="1"/>
</dbReference>
<dbReference type="SUPFAM" id="SSF55785">
    <property type="entry name" value="PYP-like sensor domain (PAS domain)"/>
    <property type="match status" value="1"/>
</dbReference>
<feature type="domain" description="Phytochrome chromophore attachment site" evidence="1">
    <location>
        <begin position="137"/>
        <end position="292"/>
    </location>
</feature>
<dbReference type="InterPro" id="IPR003018">
    <property type="entry name" value="GAF"/>
</dbReference>
<dbReference type="Pfam" id="PF01590">
    <property type="entry name" value="GAF"/>
    <property type="match status" value="1"/>
</dbReference>
<name>A0ABS9Z0W4_9HYPH</name>
<gene>
    <name evidence="2" type="ORF">K2U94_00565</name>
</gene>